<evidence type="ECO:0008006" key="7">
    <source>
        <dbReference type="Google" id="ProtNLM"/>
    </source>
</evidence>
<feature type="compositionally biased region" description="Low complexity" evidence="2">
    <location>
        <begin position="52"/>
        <end position="66"/>
    </location>
</feature>
<feature type="region of interest" description="Disordered" evidence="2">
    <location>
        <begin position="1"/>
        <end position="66"/>
    </location>
</feature>
<dbReference type="PANTHER" id="PTHR10887:SF322">
    <property type="entry name" value="HELICASE MOV-10"/>
    <property type="match status" value="1"/>
</dbReference>
<gene>
    <name evidence="5" type="ORF">HGRIS_006704</name>
</gene>
<dbReference type="Pfam" id="PF13086">
    <property type="entry name" value="AAA_11"/>
    <property type="match status" value="1"/>
</dbReference>
<protein>
    <recommendedName>
        <fullName evidence="7">RNA helicase</fullName>
    </recommendedName>
</protein>
<evidence type="ECO:0000259" key="4">
    <source>
        <dbReference type="Pfam" id="PF13087"/>
    </source>
</evidence>
<feature type="compositionally biased region" description="Polar residues" evidence="2">
    <location>
        <begin position="8"/>
        <end position="17"/>
    </location>
</feature>
<dbReference type="InterPro" id="IPR026122">
    <property type="entry name" value="MOV-10/SDE3_DEXXQ/H-box"/>
</dbReference>
<accession>A0ABR3JA51</accession>
<dbReference type="InterPro" id="IPR027417">
    <property type="entry name" value="P-loop_NTPase"/>
</dbReference>
<dbReference type="InterPro" id="IPR041679">
    <property type="entry name" value="DNA2/NAM7-like_C"/>
</dbReference>
<dbReference type="InterPro" id="IPR047187">
    <property type="entry name" value="SF1_C_Upf1"/>
</dbReference>
<dbReference type="SUPFAM" id="SSF52540">
    <property type="entry name" value="P-loop containing nucleoside triphosphate hydrolases"/>
    <property type="match status" value="1"/>
</dbReference>
<evidence type="ECO:0000256" key="1">
    <source>
        <dbReference type="ARBA" id="ARBA00023158"/>
    </source>
</evidence>
<feature type="region of interest" description="Disordered" evidence="2">
    <location>
        <begin position="133"/>
        <end position="159"/>
    </location>
</feature>
<name>A0ABR3JA51_9AGAR</name>
<dbReference type="Gene3D" id="3.40.50.300">
    <property type="entry name" value="P-loop containing nucleotide triphosphate hydrolases"/>
    <property type="match status" value="2"/>
</dbReference>
<dbReference type="InterPro" id="IPR045055">
    <property type="entry name" value="DNA2/NAM7-like"/>
</dbReference>
<proteinExistence type="predicted"/>
<dbReference type="CDD" id="cd18808">
    <property type="entry name" value="SF1_C_Upf1"/>
    <property type="match status" value="1"/>
</dbReference>
<evidence type="ECO:0000256" key="2">
    <source>
        <dbReference type="SAM" id="MobiDB-lite"/>
    </source>
</evidence>
<keyword evidence="1" id="KW-0943">RNA-mediated gene silencing</keyword>
<reference evidence="6" key="1">
    <citation type="submission" date="2024-06" db="EMBL/GenBank/DDBJ databases">
        <title>Multi-omics analyses provide insights into the biosynthesis of the anticancer antibiotic pleurotin in Hohenbuehelia grisea.</title>
        <authorList>
            <person name="Weaver J.A."/>
            <person name="Alberti F."/>
        </authorList>
    </citation>
    <scope>NUCLEOTIDE SEQUENCE [LARGE SCALE GENOMIC DNA]</scope>
    <source>
        <strain evidence="6">T-177</strain>
    </source>
</reference>
<feature type="compositionally biased region" description="Polar residues" evidence="2">
    <location>
        <begin position="146"/>
        <end position="159"/>
    </location>
</feature>
<dbReference type="PANTHER" id="PTHR10887">
    <property type="entry name" value="DNA2/NAM7 HELICASE FAMILY"/>
    <property type="match status" value="1"/>
</dbReference>
<dbReference type="CDD" id="cd18038">
    <property type="entry name" value="DEXXQc_Helz-like"/>
    <property type="match status" value="1"/>
</dbReference>
<organism evidence="5 6">
    <name type="scientific">Hohenbuehelia grisea</name>
    <dbReference type="NCBI Taxonomy" id="104357"/>
    <lineage>
        <taxon>Eukaryota</taxon>
        <taxon>Fungi</taxon>
        <taxon>Dikarya</taxon>
        <taxon>Basidiomycota</taxon>
        <taxon>Agaricomycotina</taxon>
        <taxon>Agaricomycetes</taxon>
        <taxon>Agaricomycetidae</taxon>
        <taxon>Agaricales</taxon>
        <taxon>Pleurotineae</taxon>
        <taxon>Pleurotaceae</taxon>
        <taxon>Hohenbuehelia</taxon>
    </lineage>
</organism>
<sequence length="1010" mass="113359">MNHGRPSVITSSSTRVKSSQEKPSDSRFNPSVFFRGGPPTPTTPRSQTDNMSQGSPGGYSWPSSSPHVEYATNRALVNGAPPLEHVNEGITHQNPVVQAQFHDFWKAKLGPLPGYITSPGLLLPPPKPIEIRKPTIKTDKPATNLRPPQSLSPGHSPTVSSFYTPITPTEISEPKKDEKEPTEKLDKYAKIFIPQYLKDIQRRPHHFQPLPPIYEFPRPSYLHSFLSSSLIDKLSENKPSFMLTGAPASEAPPLNPAHYHEHWSTLLAWELDKLATTKADIVLYKLGVRVGDWANATFVLYVPGIRENHPRLEIGDIVHLREVLDAHQAGSGVAFEGRVTALRKRDGFVHFFCPSLKIHILHHCVRLPNNPALSPAYASPIEPVFSPDEILPLNFNITFLLNAHPIIAMESAARAIGDILAETDPILKEPTFASKLAKRWLFPLSTDMTGGMSIFGEDFEDEYDLIWVDNGLNEQQKHAITSVTLHQSPVPYLVSGPPGTGKTRTMVELVVQLTRLQPEACILLCAPSNPATDTLVLRLSETLQPNEMLRLNDEHRTFAEVPSKIMPYCYIENDHFALPAWRDLMRYRVVVTSCLDASILVRARCTNRALGIMEAEVSSGLHHLRGVPDVSPHWTHLLVDEAAQGSEPELLVPISVVLPFSPEEYASKDELPLQDMHMLSMPQLILCGDYNQLGPIVLSEMARNAELDISLLERLFERPLYANHAHARSRLAKRGLISHFERDSESAFVPFANLIKNYRSHPAILMPPSGLFYEDSLEPQAENGQIVWSGLQNTKLPLLFIGHNHPEDSNDERASWFNTGEIEAIVKAVTSLMQEKDACDPPLRQEQIGVMAPWREQVWKIRERLRMEMMGGVDVGTVEDYQGRENRVIIISCVRSNERFLEEDGKKALGFVHERKRMNVAITRAKELLVVIGNGSVLQKCTYWKGFLQFALRHKLYVGPKLKMYLDGAFISRLETEFMSRLGDELDLDAEDKGVIQAGGMVRELLKGWM</sequence>
<feature type="domain" description="DNA2/NAM7 helicase-like C-terminal" evidence="4">
    <location>
        <begin position="738"/>
        <end position="935"/>
    </location>
</feature>
<dbReference type="EMBL" id="JASNQZ010000010">
    <property type="protein sequence ID" value="KAL0952432.1"/>
    <property type="molecule type" value="Genomic_DNA"/>
</dbReference>
<dbReference type="InterPro" id="IPR041677">
    <property type="entry name" value="DNA2/NAM7_AAA_11"/>
</dbReference>
<dbReference type="Pfam" id="PF13087">
    <property type="entry name" value="AAA_12"/>
    <property type="match status" value="1"/>
</dbReference>
<feature type="domain" description="DNA2/NAM7 helicase helicase" evidence="3">
    <location>
        <begin position="472"/>
        <end position="552"/>
    </location>
</feature>
<evidence type="ECO:0000313" key="5">
    <source>
        <dbReference type="EMBL" id="KAL0952432.1"/>
    </source>
</evidence>
<evidence type="ECO:0000313" key="6">
    <source>
        <dbReference type="Proteomes" id="UP001556367"/>
    </source>
</evidence>
<evidence type="ECO:0000259" key="3">
    <source>
        <dbReference type="Pfam" id="PF13086"/>
    </source>
</evidence>
<dbReference type="Proteomes" id="UP001556367">
    <property type="component" value="Unassembled WGS sequence"/>
</dbReference>
<keyword evidence="6" id="KW-1185">Reference proteome</keyword>
<comment type="caution">
    <text evidence="5">The sequence shown here is derived from an EMBL/GenBank/DDBJ whole genome shotgun (WGS) entry which is preliminary data.</text>
</comment>